<dbReference type="InterPro" id="IPR041244">
    <property type="entry name" value="Ribosomal_bL27m_C"/>
</dbReference>
<dbReference type="GO" id="GO:0003735">
    <property type="term" value="F:structural constituent of ribosome"/>
    <property type="evidence" value="ECO:0007669"/>
    <property type="project" value="InterPro"/>
</dbReference>
<gene>
    <name evidence="10" type="ORF">BABINDRAFT_162545</name>
</gene>
<dbReference type="RefSeq" id="XP_018984203.1">
    <property type="nucleotide sequence ID" value="XM_019129404.1"/>
</dbReference>
<dbReference type="GO" id="GO:0005762">
    <property type="term" value="C:mitochondrial large ribosomal subunit"/>
    <property type="evidence" value="ECO:0007669"/>
    <property type="project" value="TreeGrafter"/>
</dbReference>
<dbReference type="NCBIfam" id="TIGR00062">
    <property type="entry name" value="L27"/>
    <property type="match status" value="1"/>
</dbReference>
<protein>
    <recommendedName>
        <fullName evidence="7">Large ribosomal subunit protein bL27m</fullName>
    </recommendedName>
    <alternativeName>
        <fullName evidence="8">54S ribosomal protein L2, mitochondrial</fullName>
    </alternativeName>
</protein>
<evidence type="ECO:0000256" key="5">
    <source>
        <dbReference type="ARBA" id="ARBA00023128"/>
    </source>
</evidence>
<dbReference type="InterPro" id="IPR018261">
    <property type="entry name" value="Ribosomal_bL27_CS"/>
</dbReference>
<evidence type="ECO:0000313" key="11">
    <source>
        <dbReference type="Proteomes" id="UP000094336"/>
    </source>
</evidence>
<keyword evidence="4" id="KW-0689">Ribosomal protein</keyword>
<dbReference type="Gene3D" id="2.40.50.100">
    <property type="match status" value="1"/>
</dbReference>
<evidence type="ECO:0000313" key="10">
    <source>
        <dbReference type="EMBL" id="ODQ78875.1"/>
    </source>
</evidence>
<dbReference type="GeneID" id="30147257"/>
<accession>A0A1E3QMG3</accession>
<comment type="similarity">
    <text evidence="2">Belongs to the bacterial ribosomal protein bL27 family.</text>
</comment>
<evidence type="ECO:0000256" key="2">
    <source>
        <dbReference type="ARBA" id="ARBA00010797"/>
    </source>
</evidence>
<evidence type="ECO:0000256" key="1">
    <source>
        <dbReference type="ARBA" id="ARBA00004173"/>
    </source>
</evidence>
<keyword evidence="11" id="KW-1185">Reference proteome</keyword>
<evidence type="ECO:0000259" key="9">
    <source>
        <dbReference type="Pfam" id="PF18471"/>
    </source>
</evidence>
<sequence>MSLFAKVSSARVAMRSALLSTTLISTLRAALPATVIPVRTATKKAAGSRTSMRDSAGRRLGVKKQDGTLVKIGDIIVRQRGTRFFPGENCKIGRDHTIYAVEPGYVRIYLDPFHPKRRLIGVALEEHLLLPTPHFAPRVRRFGYAPIERAVDAQAEEARMLKQEALQLPEQLAAEAAKRAQDAARQSVLALQIVAFVELPAEEQTLAGARLLAIENQLRNGRAIADAQSITSFDYHFDIRHEARRAGIAPEETERLSQQYQEMASKVDAAVSFHSLTFDLIPHMSATDMEAAKAQLVEQLRACVKTKKALSKDIDAAVVFSAEERALLKRDYLSEGIAGSVKVFNKDTRKVEVIDAAKLGFVPTL</sequence>
<evidence type="ECO:0000256" key="4">
    <source>
        <dbReference type="ARBA" id="ARBA00022980"/>
    </source>
</evidence>
<keyword evidence="5" id="KW-0496">Mitochondrion</keyword>
<evidence type="ECO:0000256" key="7">
    <source>
        <dbReference type="ARBA" id="ARBA00035267"/>
    </source>
</evidence>
<evidence type="ECO:0000256" key="8">
    <source>
        <dbReference type="ARBA" id="ARBA00035465"/>
    </source>
</evidence>
<feature type="domain" description="Large ribosomal subunit protein bL27m C-terminal" evidence="9">
    <location>
        <begin position="152"/>
        <end position="334"/>
    </location>
</feature>
<dbReference type="Proteomes" id="UP000094336">
    <property type="component" value="Unassembled WGS sequence"/>
</dbReference>
<dbReference type="EMBL" id="KV454434">
    <property type="protein sequence ID" value="ODQ78875.1"/>
    <property type="molecule type" value="Genomic_DNA"/>
</dbReference>
<reference evidence="11" key="1">
    <citation type="submission" date="2016-05" db="EMBL/GenBank/DDBJ databases">
        <title>Comparative genomics of biotechnologically important yeasts.</title>
        <authorList>
            <consortium name="DOE Joint Genome Institute"/>
            <person name="Riley R."/>
            <person name="Haridas S."/>
            <person name="Wolfe K.H."/>
            <person name="Lopes M.R."/>
            <person name="Hittinger C.T."/>
            <person name="Goker M."/>
            <person name="Salamov A."/>
            <person name="Wisecaver J."/>
            <person name="Long T.M."/>
            <person name="Aerts A.L."/>
            <person name="Barry K."/>
            <person name="Choi C."/>
            <person name="Clum A."/>
            <person name="Coughlan A.Y."/>
            <person name="Deshpande S."/>
            <person name="Douglass A.P."/>
            <person name="Hanson S.J."/>
            <person name="Klenk H.-P."/>
            <person name="Labutti K."/>
            <person name="Lapidus A."/>
            <person name="Lindquist E."/>
            <person name="Lipzen A."/>
            <person name="Meier-Kolthoff J.P."/>
            <person name="Ohm R.A."/>
            <person name="Otillar R.P."/>
            <person name="Pangilinan J."/>
            <person name="Peng Y."/>
            <person name="Rokas A."/>
            <person name="Rosa C.A."/>
            <person name="Scheuner C."/>
            <person name="Sibirny A.A."/>
            <person name="Slot J.C."/>
            <person name="Stielow J.B."/>
            <person name="Sun H."/>
            <person name="Kurtzman C.P."/>
            <person name="Blackwell M."/>
            <person name="Grigoriev I.V."/>
            <person name="Jeffries T.W."/>
        </authorList>
    </citation>
    <scope>NUCLEOTIDE SEQUENCE [LARGE SCALE GENOMIC DNA]</scope>
    <source>
        <strain evidence="11">NRRL Y-12698</strain>
    </source>
</reference>
<dbReference type="PROSITE" id="PS00831">
    <property type="entry name" value="RIBOSOMAL_L27"/>
    <property type="match status" value="1"/>
</dbReference>
<evidence type="ECO:0000256" key="3">
    <source>
        <dbReference type="ARBA" id="ARBA00022946"/>
    </source>
</evidence>
<dbReference type="PANTHER" id="PTHR15893">
    <property type="entry name" value="RIBOSOMAL PROTEIN L27"/>
    <property type="match status" value="1"/>
</dbReference>
<dbReference type="Pfam" id="PF01016">
    <property type="entry name" value="Ribosomal_L27"/>
    <property type="match status" value="1"/>
</dbReference>
<dbReference type="AlphaFoldDB" id="A0A1E3QMG3"/>
<dbReference type="OrthoDB" id="1867012at2759"/>
<dbReference type="FunFam" id="2.40.50.100:FF:000042">
    <property type="entry name" value="50S ribosomal protein L27"/>
    <property type="match status" value="1"/>
</dbReference>
<dbReference type="SUPFAM" id="SSF110324">
    <property type="entry name" value="Ribosomal L27 protein-like"/>
    <property type="match status" value="1"/>
</dbReference>
<dbReference type="PRINTS" id="PR00063">
    <property type="entry name" value="RIBOSOMALL27"/>
</dbReference>
<dbReference type="Pfam" id="PF18471">
    <property type="entry name" value="Ribosomal_L27_C"/>
    <property type="match status" value="1"/>
</dbReference>
<keyword evidence="6" id="KW-0687">Ribonucleoprotein</keyword>
<dbReference type="InterPro" id="IPR001684">
    <property type="entry name" value="Ribosomal_bL27"/>
</dbReference>
<evidence type="ECO:0000256" key="6">
    <source>
        <dbReference type="ARBA" id="ARBA00023274"/>
    </source>
</evidence>
<dbReference type="GO" id="GO:0006412">
    <property type="term" value="P:translation"/>
    <property type="evidence" value="ECO:0007669"/>
    <property type="project" value="InterPro"/>
</dbReference>
<dbReference type="PANTHER" id="PTHR15893:SF0">
    <property type="entry name" value="LARGE RIBOSOMAL SUBUNIT PROTEIN BL27M"/>
    <property type="match status" value="1"/>
</dbReference>
<comment type="subcellular location">
    <subcellularLocation>
        <location evidence="1">Mitochondrion</location>
    </subcellularLocation>
</comment>
<dbReference type="STRING" id="984486.A0A1E3QMG3"/>
<organism evidence="10 11">
    <name type="scientific">Babjeviella inositovora NRRL Y-12698</name>
    <dbReference type="NCBI Taxonomy" id="984486"/>
    <lineage>
        <taxon>Eukaryota</taxon>
        <taxon>Fungi</taxon>
        <taxon>Dikarya</taxon>
        <taxon>Ascomycota</taxon>
        <taxon>Saccharomycotina</taxon>
        <taxon>Pichiomycetes</taxon>
        <taxon>Serinales incertae sedis</taxon>
        <taxon>Babjeviella</taxon>
    </lineage>
</organism>
<proteinExistence type="inferred from homology"/>
<name>A0A1E3QMG3_9ASCO</name>
<keyword evidence="3" id="KW-0809">Transit peptide</keyword>